<keyword evidence="5" id="KW-0049">Antioxidant</keyword>
<dbReference type="OrthoDB" id="9812811at2"/>
<keyword evidence="16" id="KW-1185">Reference proteome</keyword>
<dbReference type="PROSITE" id="PS51352">
    <property type="entry name" value="THIOREDOXIN_2"/>
    <property type="match status" value="1"/>
</dbReference>
<sequence length="155" mass="17360">MEEGKQAPNFSLLDQNGNSHSLTDYKGKYLVIYFYPKDNTPGCTKESCTFRDNLSEFTAANCAILGVSADSAASHEKFIAKHNLNFPLLVDEEKEMLQAYNAWGEKNNYGKKYMGIIRSTAIISPDGTLLKHWKTVRGAEDHPLKVLEALKELQA</sequence>
<comment type="similarity">
    <text evidence="10">Belongs to the peroxiredoxin family. BCP/PrxQ subfamily.</text>
</comment>
<dbReference type="PIRSF" id="PIRSF000239">
    <property type="entry name" value="AHPC"/>
    <property type="match status" value="1"/>
</dbReference>
<organism evidence="15 16">
    <name type="scientific">Lentisphaera araneosa HTCC2155</name>
    <dbReference type="NCBI Taxonomy" id="313628"/>
    <lineage>
        <taxon>Bacteria</taxon>
        <taxon>Pseudomonadati</taxon>
        <taxon>Lentisphaerota</taxon>
        <taxon>Lentisphaeria</taxon>
        <taxon>Lentisphaerales</taxon>
        <taxon>Lentisphaeraceae</taxon>
        <taxon>Lentisphaera</taxon>
    </lineage>
</organism>
<evidence type="ECO:0000256" key="6">
    <source>
        <dbReference type="ARBA" id="ARBA00023002"/>
    </source>
</evidence>
<dbReference type="STRING" id="313628.LNTAR_20733"/>
<evidence type="ECO:0000256" key="3">
    <source>
        <dbReference type="ARBA" id="ARBA00013017"/>
    </source>
</evidence>
<accession>A6DL69</accession>
<keyword evidence="8" id="KW-0676">Redox-active center</keyword>
<feature type="active site" description="Cysteine sulfenic acid (-SOH) intermediate; for peroxidase activity" evidence="13">
    <location>
        <position position="43"/>
    </location>
</feature>
<comment type="caution">
    <text evidence="15">The sequence shown here is derived from an EMBL/GenBank/DDBJ whole genome shotgun (WGS) entry which is preliminary data.</text>
</comment>
<evidence type="ECO:0000313" key="15">
    <source>
        <dbReference type="EMBL" id="EDM27671.1"/>
    </source>
</evidence>
<evidence type="ECO:0000256" key="9">
    <source>
        <dbReference type="ARBA" id="ARBA00032824"/>
    </source>
</evidence>
<dbReference type="InterPro" id="IPR000866">
    <property type="entry name" value="AhpC/TSA"/>
</dbReference>
<reference evidence="15 16" key="1">
    <citation type="journal article" date="2010" name="J. Bacteriol.">
        <title>Genome sequence of Lentisphaera araneosa HTCC2155T, the type species of the order Lentisphaerales in the phylum Lentisphaerae.</title>
        <authorList>
            <person name="Thrash J.C."/>
            <person name="Cho J.C."/>
            <person name="Vergin K.L."/>
            <person name="Morris R.M."/>
            <person name="Giovannoni S.J."/>
        </authorList>
    </citation>
    <scope>NUCLEOTIDE SEQUENCE [LARGE SCALE GENOMIC DNA]</scope>
    <source>
        <strain evidence="15 16">HTCC2155</strain>
    </source>
</reference>
<evidence type="ECO:0000256" key="11">
    <source>
        <dbReference type="ARBA" id="ARBA00042639"/>
    </source>
</evidence>
<dbReference type="EMBL" id="ABCK01000008">
    <property type="protein sequence ID" value="EDM27671.1"/>
    <property type="molecule type" value="Genomic_DNA"/>
</dbReference>
<dbReference type="AlphaFoldDB" id="A6DL69"/>
<dbReference type="PANTHER" id="PTHR42801:SF4">
    <property type="entry name" value="AHPC_TSA FAMILY PROTEIN"/>
    <property type="match status" value="1"/>
</dbReference>
<dbReference type="Gene3D" id="3.40.30.10">
    <property type="entry name" value="Glutaredoxin"/>
    <property type="match status" value="1"/>
</dbReference>
<evidence type="ECO:0000259" key="14">
    <source>
        <dbReference type="PROSITE" id="PS51352"/>
    </source>
</evidence>
<keyword evidence="7" id="KW-1015">Disulfide bond</keyword>
<dbReference type="RefSeq" id="WP_007278629.1">
    <property type="nucleotide sequence ID" value="NZ_ABCK01000008.1"/>
</dbReference>
<evidence type="ECO:0000313" key="16">
    <source>
        <dbReference type="Proteomes" id="UP000004947"/>
    </source>
</evidence>
<dbReference type="InterPro" id="IPR050924">
    <property type="entry name" value="Peroxiredoxin_BCP/PrxQ"/>
</dbReference>
<dbReference type="GO" id="GO:0045454">
    <property type="term" value="P:cell redox homeostasis"/>
    <property type="evidence" value="ECO:0007669"/>
    <property type="project" value="TreeGrafter"/>
</dbReference>
<dbReference type="PANTHER" id="PTHR42801">
    <property type="entry name" value="THIOREDOXIN-DEPENDENT PEROXIDE REDUCTASE"/>
    <property type="match status" value="1"/>
</dbReference>
<evidence type="ECO:0000256" key="7">
    <source>
        <dbReference type="ARBA" id="ARBA00023157"/>
    </source>
</evidence>
<dbReference type="eggNOG" id="COG1225">
    <property type="taxonomic scope" value="Bacteria"/>
</dbReference>
<evidence type="ECO:0000256" key="1">
    <source>
        <dbReference type="ARBA" id="ARBA00003330"/>
    </source>
</evidence>
<comment type="function">
    <text evidence="1">Thiol-specific peroxidase that catalyzes the reduction of hydrogen peroxide and organic hydroperoxides to water and alcohols, respectively. Plays a role in cell protection against oxidative stress by detoxifying peroxides and as sensor of hydrogen peroxide-mediated signaling events.</text>
</comment>
<evidence type="ECO:0000256" key="2">
    <source>
        <dbReference type="ARBA" id="ARBA00011245"/>
    </source>
</evidence>
<comment type="catalytic activity">
    <reaction evidence="12">
        <text>a hydroperoxide + [thioredoxin]-dithiol = an alcohol + [thioredoxin]-disulfide + H2O</text>
        <dbReference type="Rhea" id="RHEA:62620"/>
        <dbReference type="Rhea" id="RHEA-COMP:10698"/>
        <dbReference type="Rhea" id="RHEA-COMP:10700"/>
        <dbReference type="ChEBI" id="CHEBI:15377"/>
        <dbReference type="ChEBI" id="CHEBI:29950"/>
        <dbReference type="ChEBI" id="CHEBI:30879"/>
        <dbReference type="ChEBI" id="CHEBI:35924"/>
        <dbReference type="ChEBI" id="CHEBI:50058"/>
        <dbReference type="EC" id="1.11.1.24"/>
    </reaction>
</comment>
<dbReference type="InterPro" id="IPR036249">
    <property type="entry name" value="Thioredoxin-like_sf"/>
</dbReference>
<dbReference type="InterPro" id="IPR013766">
    <property type="entry name" value="Thioredoxin_domain"/>
</dbReference>
<dbReference type="NCBIfam" id="NF006960">
    <property type="entry name" value="PRK09437.1"/>
    <property type="match status" value="1"/>
</dbReference>
<dbReference type="InterPro" id="IPR024706">
    <property type="entry name" value="Peroxiredoxin_AhpC-typ"/>
</dbReference>
<dbReference type="Pfam" id="PF00578">
    <property type="entry name" value="AhpC-TSA"/>
    <property type="match status" value="1"/>
</dbReference>
<proteinExistence type="inferred from homology"/>
<name>A6DL69_9BACT</name>
<dbReference type="GO" id="GO:0008379">
    <property type="term" value="F:thioredoxin peroxidase activity"/>
    <property type="evidence" value="ECO:0007669"/>
    <property type="project" value="TreeGrafter"/>
</dbReference>
<evidence type="ECO:0000256" key="4">
    <source>
        <dbReference type="ARBA" id="ARBA00022559"/>
    </source>
</evidence>
<dbReference type="GO" id="GO:0034599">
    <property type="term" value="P:cellular response to oxidative stress"/>
    <property type="evidence" value="ECO:0007669"/>
    <property type="project" value="TreeGrafter"/>
</dbReference>
<protein>
    <recommendedName>
        <fullName evidence="3">thioredoxin-dependent peroxiredoxin</fullName>
        <ecNumber evidence="3">1.11.1.24</ecNumber>
    </recommendedName>
    <alternativeName>
        <fullName evidence="9">Thioredoxin peroxidase</fullName>
    </alternativeName>
    <alternativeName>
        <fullName evidence="11">Thioredoxin-dependent peroxiredoxin Bcp</fullName>
    </alternativeName>
</protein>
<evidence type="ECO:0000256" key="10">
    <source>
        <dbReference type="ARBA" id="ARBA00038489"/>
    </source>
</evidence>
<gene>
    <name evidence="15" type="ORF">LNTAR_20733</name>
</gene>
<keyword evidence="6" id="KW-0560">Oxidoreductase</keyword>
<evidence type="ECO:0000256" key="13">
    <source>
        <dbReference type="PIRSR" id="PIRSR000239-1"/>
    </source>
</evidence>
<dbReference type="GO" id="GO:0005737">
    <property type="term" value="C:cytoplasm"/>
    <property type="evidence" value="ECO:0007669"/>
    <property type="project" value="TreeGrafter"/>
</dbReference>
<evidence type="ECO:0000256" key="12">
    <source>
        <dbReference type="ARBA" id="ARBA00049091"/>
    </source>
</evidence>
<dbReference type="Proteomes" id="UP000004947">
    <property type="component" value="Unassembled WGS sequence"/>
</dbReference>
<dbReference type="EC" id="1.11.1.24" evidence="3"/>
<feature type="domain" description="Thioredoxin" evidence="14">
    <location>
        <begin position="1"/>
        <end position="155"/>
    </location>
</feature>
<evidence type="ECO:0000256" key="8">
    <source>
        <dbReference type="ARBA" id="ARBA00023284"/>
    </source>
</evidence>
<dbReference type="CDD" id="cd03017">
    <property type="entry name" value="PRX_BCP"/>
    <property type="match status" value="1"/>
</dbReference>
<keyword evidence="4" id="KW-0575">Peroxidase</keyword>
<evidence type="ECO:0000256" key="5">
    <source>
        <dbReference type="ARBA" id="ARBA00022862"/>
    </source>
</evidence>
<dbReference type="SUPFAM" id="SSF52833">
    <property type="entry name" value="Thioredoxin-like"/>
    <property type="match status" value="1"/>
</dbReference>
<comment type="subunit">
    <text evidence="2">Monomer.</text>
</comment>
<dbReference type="FunFam" id="3.40.30.10:FF:000007">
    <property type="entry name" value="Thioredoxin-dependent thiol peroxidase"/>
    <property type="match status" value="1"/>
</dbReference>